<dbReference type="STRING" id="1237896.T0KVF1"/>
<dbReference type="EMBL" id="AMYD01000797">
    <property type="protein sequence ID" value="EQB56089.1"/>
    <property type="molecule type" value="Genomic_DNA"/>
</dbReference>
<keyword evidence="1" id="KW-1133">Transmembrane helix</keyword>
<feature type="transmembrane region" description="Helical" evidence="1">
    <location>
        <begin position="259"/>
        <end position="278"/>
    </location>
</feature>
<dbReference type="PANTHER" id="PTHR42109">
    <property type="entry name" value="UNPLACED GENOMIC SCAFFOLD UM_SCAF_CONTIG_1.265, WHOLE GENOME SHOTGUN SEQUENCE"/>
    <property type="match status" value="1"/>
</dbReference>
<dbReference type="AlphaFoldDB" id="T0KVF1"/>
<accession>T0KVF1</accession>
<feature type="transmembrane region" description="Helical" evidence="1">
    <location>
        <begin position="84"/>
        <end position="107"/>
    </location>
</feature>
<evidence type="ECO:0000259" key="2">
    <source>
        <dbReference type="Pfam" id="PF24800"/>
    </source>
</evidence>
<keyword evidence="1" id="KW-0472">Membrane</keyword>
<dbReference type="OMA" id="CWPIFLS"/>
<evidence type="ECO:0000313" key="4">
    <source>
        <dbReference type="Proteomes" id="UP000015530"/>
    </source>
</evidence>
<dbReference type="InterPro" id="IPR056119">
    <property type="entry name" value="DUF7702"/>
</dbReference>
<feature type="domain" description="DUF7702" evidence="2">
    <location>
        <begin position="86"/>
        <end position="317"/>
    </location>
</feature>
<protein>
    <recommendedName>
        <fullName evidence="2">DUF7702 domain-containing protein</fullName>
    </recommendedName>
</protein>
<keyword evidence="1" id="KW-0812">Transmembrane</keyword>
<feature type="transmembrane region" description="Helical" evidence="1">
    <location>
        <begin position="298"/>
        <end position="320"/>
    </location>
</feature>
<dbReference type="Pfam" id="PF24800">
    <property type="entry name" value="DUF7702"/>
    <property type="match status" value="1"/>
</dbReference>
<evidence type="ECO:0000313" key="3">
    <source>
        <dbReference type="EMBL" id="EQB56089.1"/>
    </source>
</evidence>
<organism evidence="3 4">
    <name type="scientific">Colletotrichum gloeosporioides (strain Cg-14)</name>
    <name type="common">Anthracnose fungus</name>
    <name type="synonym">Glomerella cingulata</name>
    <dbReference type="NCBI Taxonomy" id="1237896"/>
    <lineage>
        <taxon>Eukaryota</taxon>
        <taxon>Fungi</taxon>
        <taxon>Dikarya</taxon>
        <taxon>Ascomycota</taxon>
        <taxon>Pezizomycotina</taxon>
        <taxon>Sordariomycetes</taxon>
        <taxon>Hypocreomycetidae</taxon>
        <taxon>Glomerellales</taxon>
        <taxon>Glomerellaceae</taxon>
        <taxon>Colletotrichum</taxon>
        <taxon>Colletotrichum gloeosporioides species complex</taxon>
    </lineage>
</organism>
<dbReference type="OrthoDB" id="2560628at2759"/>
<gene>
    <name evidence="3" type="ORF">CGLO_03928</name>
</gene>
<name>T0KVF1_COLGC</name>
<feature type="transmembrane region" description="Helical" evidence="1">
    <location>
        <begin position="217"/>
        <end position="238"/>
    </location>
</feature>
<evidence type="ECO:0000256" key="1">
    <source>
        <dbReference type="SAM" id="Phobius"/>
    </source>
</evidence>
<feature type="transmembrane region" description="Helical" evidence="1">
    <location>
        <begin position="114"/>
        <end position="133"/>
    </location>
</feature>
<proteinExistence type="predicted"/>
<sequence>MNYRWPKFSPTSSPSRQLLASFSVLNLIKKDTPECFICLHTPEQLDILESDSYHGSTYSKPNDPTNIRMSEHSTANFPPVSSNVVNLAIVELALYAIMFPPAVWITWKHGKKGMVCWPIFLSHFAARFIADIWQIVKRHDPLLPDQVNIMTNAASIACLTLTLIGIVYEANIILPAPPKRWTEKIILGVTHLINTGGIAIATYGGSPDPKKGVMNAMLNKIGNCLELGVLIGVCVWMWPTFKRIRAANSPNCRPAMLMLRAAVVGMPFHLVHLTYTTTYAFNRVSSLDPVMGSFATKLILLFGTELCTTIAMIAGGWLGMSADMPKAVQMELSPLDCEGGSSNNNESVRDDVPLSRDWNREDVARAKLGLV</sequence>
<dbReference type="eggNOG" id="ENOG502T3R5">
    <property type="taxonomic scope" value="Eukaryota"/>
</dbReference>
<reference evidence="4" key="1">
    <citation type="journal article" date="2013" name="Mol. Plant Microbe Interact.">
        <title>Global aspects of pacC regulation of pathogenicity genes in Colletotrichum gloeosporioides as revealed by transcriptome analysis.</title>
        <authorList>
            <person name="Alkan N."/>
            <person name="Meng X."/>
            <person name="Friedlander G."/>
            <person name="Reuveni E."/>
            <person name="Sukno S."/>
            <person name="Sherman A."/>
            <person name="Thon M."/>
            <person name="Fluhr R."/>
            <person name="Prusky D."/>
        </authorList>
    </citation>
    <scope>NUCLEOTIDE SEQUENCE [LARGE SCALE GENOMIC DNA]</scope>
    <source>
        <strain evidence="4">Cg-14</strain>
    </source>
</reference>
<dbReference type="PANTHER" id="PTHR42109:SF2">
    <property type="entry name" value="INTEGRAL MEMBRANE PROTEIN"/>
    <property type="match status" value="1"/>
</dbReference>
<feature type="transmembrane region" description="Helical" evidence="1">
    <location>
        <begin position="153"/>
        <end position="173"/>
    </location>
</feature>
<dbReference type="HOGENOM" id="CLU_080476_0_0_1"/>
<comment type="caution">
    <text evidence="3">The sequence shown here is derived from an EMBL/GenBank/DDBJ whole genome shotgun (WGS) entry which is preliminary data.</text>
</comment>
<feature type="transmembrane region" description="Helical" evidence="1">
    <location>
        <begin position="185"/>
        <end position="205"/>
    </location>
</feature>
<dbReference type="Proteomes" id="UP000015530">
    <property type="component" value="Unassembled WGS sequence"/>
</dbReference>